<accession>A0A1I6KAX6</accession>
<dbReference type="OrthoDB" id="9809365at2"/>
<dbReference type="AlphaFoldDB" id="A0A1I6KAX6"/>
<dbReference type="EMBL" id="FOYZ01000008">
    <property type="protein sequence ID" value="SFR88040.1"/>
    <property type="molecule type" value="Genomic_DNA"/>
</dbReference>
<organism evidence="2 3">
    <name type="scientific">Anaeromicropila populeti</name>
    <dbReference type="NCBI Taxonomy" id="37658"/>
    <lineage>
        <taxon>Bacteria</taxon>
        <taxon>Bacillati</taxon>
        <taxon>Bacillota</taxon>
        <taxon>Clostridia</taxon>
        <taxon>Lachnospirales</taxon>
        <taxon>Lachnospiraceae</taxon>
        <taxon>Anaeromicropila</taxon>
    </lineage>
</organism>
<dbReference type="RefSeq" id="WP_092560906.1">
    <property type="nucleotide sequence ID" value="NZ_FOYZ01000008.1"/>
</dbReference>
<dbReference type="Proteomes" id="UP000199659">
    <property type="component" value="Unassembled WGS sequence"/>
</dbReference>
<dbReference type="Pfam" id="PF09983">
    <property type="entry name" value="JetD_C"/>
    <property type="match status" value="1"/>
</dbReference>
<proteinExistence type="predicted"/>
<reference evidence="2 3" key="1">
    <citation type="submission" date="2016-10" db="EMBL/GenBank/DDBJ databases">
        <authorList>
            <person name="de Groot N.N."/>
        </authorList>
    </citation>
    <scope>NUCLEOTIDE SEQUENCE [LARGE SCALE GENOMIC DNA]</scope>
    <source>
        <strain evidence="2 3">743A</strain>
    </source>
</reference>
<evidence type="ECO:0000313" key="2">
    <source>
        <dbReference type="EMBL" id="SFR88040.1"/>
    </source>
</evidence>
<sequence length="336" mass="39681">MNRLSELGLKKITLDKIEELFEVQSYKELVELIKELLAENRLKPIKNSNLNGKTPALYNAYKVIYEEKDYRIYEEELQYQLNPRLQIDYYRKNLEKYIADREDIQMLNHYMNHCKETEIEQVSINERSFEIWGREKFLQKGGGERILKNLGMSIEGLKIYETAEPLAYYAHYKSCPQNILIIENKDTFYSMRQSLLRGSTDILGLKVGTLIYGAGKKVCKAFQYYDLNVENYLQNKENSMYYFGDLDYEGILIYETLCKAVMGKYKIIPFVTAYEQMLKKAENKRLPNTKEGQNRNIGKEFLKYFQAAIQEKMVSILQNGQYIPQEILNLQDFTQQ</sequence>
<gene>
    <name evidence="2" type="ORF">SAMN05661086_02311</name>
</gene>
<feature type="domain" description="Wadjet protein JetD C-terminal" evidence="1">
    <location>
        <begin position="163"/>
        <end position="313"/>
    </location>
</feature>
<keyword evidence="3" id="KW-1185">Reference proteome</keyword>
<evidence type="ECO:0000259" key="1">
    <source>
        <dbReference type="Pfam" id="PF09983"/>
    </source>
</evidence>
<dbReference type="InterPro" id="IPR024534">
    <property type="entry name" value="JetD_C"/>
</dbReference>
<protein>
    <recommendedName>
        <fullName evidence="1">Wadjet protein JetD C-terminal domain-containing protein</fullName>
    </recommendedName>
</protein>
<evidence type="ECO:0000313" key="3">
    <source>
        <dbReference type="Proteomes" id="UP000199659"/>
    </source>
</evidence>
<dbReference type="STRING" id="37658.SAMN05661086_02311"/>
<name>A0A1I6KAX6_9FIRM</name>